<reference evidence="10 11" key="1">
    <citation type="journal article" date="2014" name="Int. J. Syst. Evol. Microbiol.">
        <title>Thermococcus paralvinellae sp. nov. and Thermococcus cleftensis sp. nov. of hyperthermophilic heterotrophs from deep-sea hydrothermal vents.</title>
        <authorList>
            <person name="Hensley S.A."/>
            <person name="Jung J.H."/>
            <person name="Park C.S."/>
            <person name="Holden J.F."/>
        </authorList>
    </citation>
    <scope>NUCLEOTIDE SEQUENCE [LARGE SCALE GENOMIC DNA]</scope>
    <source>
        <strain evidence="10 11">ES1</strain>
    </source>
</reference>
<dbReference type="AlphaFoldDB" id="W0I2M8"/>
<evidence type="ECO:0000256" key="6">
    <source>
        <dbReference type="ARBA" id="ARBA00022989"/>
    </source>
</evidence>
<feature type="transmembrane region" description="Helical" evidence="8">
    <location>
        <begin position="441"/>
        <end position="461"/>
    </location>
</feature>
<keyword evidence="4 10" id="KW-0808">Transferase</keyword>
<feature type="transmembrane region" description="Helical" evidence="8">
    <location>
        <begin position="7"/>
        <end position="29"/>
    </location>
</feature>
<evidence type="ECO:0000256" key="3">
    <source>
        <dbReference type="ARBA" id="ARBA00022676"/>
    </source>
</evidence>
<sequence length="742" mass="86650">MRNKKEVTYFSVIAIFYLLTRLYLTLTYFDEYFDYDEGTYLLIARLINWGYLPYRDIFAVHPPLYYYTLALILRMFGDNYIIGRLFSVFLGFASLIIAYYVGKEVRNERLGIILAGFLAMNPTLLLTNFLAVQETFIEFFALISLYCLIRYLKTEKKHYAYLSLFLAGLGSTVKFTIIPHAISIYLALLIFRNKNIYRYLLKAKQIIVNKEQIKIITITYVLMTLVVSSFLVIFPTKATKDIMVVPGFCRMDNFYQTLPSLLLISIWFIFTAMSFRIKFVNAFLEIMSLIINDTKEILKYGLMILLPKIIVEGLLGLVSTTQYVNQTYLLQGARMWPVFNFFWYIGEVFNDVFSKRFDDLLFRFPIILLVLFVLIASLFKIDSSKNAIRGKLVILFLINFFVYFFMSPIVPFEKFLIPMWIILYIILLDFLLGSGLSKRQAIAFILAGILFLSIADFGIIYRYSEQRVIIRKYGNHSKELRDELELYLRENYTIKGKVYSANPMNTYYLNLGTAPRYLDLYGLAVLKELNASQFFKILKQENITHFICSTWCYITWPSKNLNNILRSLLRTLPSNYTLLYGSSYENGDTIELYSLEKNNSTITIKPYFGTLLLIVEGKYIGKMYVEDNKMVYNFKTTVSQLNENKYKIIQYSANKNKKHEFMAKIRSNGVIFYFKNSTTILVKFLSPIAVLNQTRETKSADGVILIIGDRKIKIYGEDLEITKISRTKIRIHGTTLILQEEW</sequence>
<evidence type="ECO:0000256" key="7">
    <source>
        <dbReference type="ARBA" id="ARBA00023136"/>
    </source>
</evidence>
<proteinExistence type="predicted"/>
<evidence type="ECO:0000256" key="2">
    <source>
        <dbReference type="ARBA" id="ARBA00022475"/>
    </source>
</evidence>
<dbReference type="GO" id="GO:0008610">
    <property type="term" value="P:lipid biosynthetic process"/>
    <property type="evidence" value="ECO:0007669"/>
    <property type="project" value="UniProtKB-ARBA"/>
</dbReference>
<accession>W0I2M8</accession>
<evidence type="ECO:0000313" key="10">
    <source>
        <dbReference type="EMBL" id="AHF80279.1"/>
    </source>
</evidence>
<feature type="transmembrane region" description="Helical" evidence="8">
    <location>
        <begin position="110"/>
        <end position="130"/>
    </location>
</feature>
<dbReference type="InterPro" id="IPR050297">
    <property type="entry name" value="LipidA_mod_glycosyltrf_83"/>
</dbReference>
<keyword evidence="11" id="KW-1185">Reference proteome</keyword>
<comment type="subcellular location">
    <subcellularLocation>
        <location evidence="1">Cell membrane</location>
        <topology evidence="1">Multi-pass membrane protein</topology>
    </subcellularLocation>
</comment>
<dbReference type="Pfam" id="PF13231">
    <property type="entry name" value="PMT_2"/>
    <property type="match status" value="1"/>
</dbReference>
<gene>
    <name evidence="10" type="ORF">TES1_0893</name>
</gene>
<dbReference type="Proteomes" id="UP000019027">
    <property type="component" value="Chromosome"/>
</dbReference>
<name>W0I2M8_9EURY</name>
<keyword evidence="5 8" id="KW-0812">Transmembrane</keyword>
<dbReference type="PANTHER" id="PTHR33908">
    <property type="entry name" value="MANNOSYLTRANSFERASE YKCB-RELATED"/>
    <property type="match status" value="1"/>
</dbReference>
<dbReference type="PANTHER" id="PTHR33908:SF11">
    <property type="entry name" value="MEMBRANE PROTEIN"/>
    <property type="match status" value="1"/>
</dbReference>
<dbReference type="GeneID" id="24906310"/>
<evidence type="ECO:0000256" key="4">
    <source>
        <dbReference type="ARBA" id="ARBA00022679"/>
    </source>
</evidence>
<dbReference type="OrthoDB" id="114973at2157"/>
<dbReference type="InterPro" id="IPR038731">
    <property type="entry name" value="RgtA/B/C-like"/>
</dbReference>
<evidence type="ECO:0000256" key="1">
    <source>
        <dbReference type="ARBA" id="ARBA00004651"/>
    </source>
</evidence>
<feature type="transmembrane region" description="Helical" evidence="8">
    <location>
        <begin position="360"/>
        <end position="379"/>
    </location>
</feature>
<feature type="transmembrane region" description="Helical" evidence="8">
    <location>
        <begin position="213"/>
        <end position="234"/>
    </location>
</feature>
<dbReference type="STRING" id="582419.TES1_0893"/>
<evidence type="ECO:0000256" key="8">
    <source>
        <dbReference type="SAM" id="Phobius"/>
    </source>
</evidence>
<feature type="transmembrane region" description="Helical" evidence="8">
    <location>
        <begin position="415"/>
        <end position="434"/>
    </location>
</feature>
<keyword evidence="7 8" id="KW-0472">Membrane</keyword>
<dbReference type="KEGG" id="ths:TES1_0893"/>
<dbReference type="GO" id="GO:0005886">
    <property type="term" value="C:plasma membrane"/>
    <property type="evidence" value="ECO:0007669"/>
    <property type="project" value="UniProtKB-SubCell"/>
</dbReference>
<evidence type="ECO:0000256" key="5">
    <source>
        <dbReference type="ARBA" id="ARBA00022692"/>
    </source>
</evidence>
<organism evidence="10 11">
    <name type="scientific">Thermococcus paralvinellae</name>
    <dbReference type="NCBI Taxonomy" id="582419"/>
    <lineage>
        <taxon>Archaea</taxon>
        <taxon>Methanobacteriati</taxon>
        <taxon>Methanobacteriota</taxon>
        <taxon>Thermococci</taxon>
        <taxon>Thermococcales</taxon>
        <taxon>Thermococcaceae</taxon>
        <taxon>Thermococcus</taxon>
    </lineage>
</organism>
<feature type="transmembrane region" description="Helical" evidence="8">
    <location>
        <begin position="81"/>
        <end position="101"/>
    </location>
</feature>
<dbReference type="HOGENOM" id="CLU_377966_0_0_2"/>
<protein>
    <submittedName>
        <fullName evidence="10">Glycosyl transferase family protein 4</fullName>
    </submittedName>
</protein>
<evidence type="ECO:0000259" key="9">
    <source>
        <dbReference type="Pfam" id="PF13231"/>
    </source>
</evidence>
<keyword evidence="2" id="KW-1003">Cell membrane</keyword>
<keyword evidence="6 8" id="KW-1133">Transmembrane helix</keyword>
<feature type="domain" description="Glycosyltransferase RgtA/B/C/D-like" evidence="9">
    <location>
        <begin position="61"/>
        <end position="196"/>
    </location>
</feature>
<keyword evidence="3" id="KW-0328">Glycosyltransferase</keyword>
<feature type="transmembrane region" description="Helical" evidence="8">
    <location>
        <begin position="254"/>
        <end position="277"/>
    </location>
</feature>
<feature type="transmembrane region" description="Helical" evidence="8">
    <location>
        <begin position="297"/>
        <end position="318"/>
    </location>
</feature>
<dbReference type="RefSeq" id="WP_042680669.1">
    <property type="nucleotide sequence ID" value="NZ_CP006965.1"/>
</dbReference>
<dbReference type="GO" id="GO:0016763">
    <property type="term" value="F:pentosyltransferase activity"/>
    <property type="evidence" value="ECO:0007669"/>
    <property type="project" value="TreeGrafter"/>
</dbReference>
<dbReference type="EMBL" id="CP006965">
    <property type="protein sequence ID" value="AHF80279.1"/>
    <property type="molecule type" value="Genomic_DNA"/>
</dbReference>
<feature type="transmembrane region" description="Helical" evidence="8">
    <location>
        <begin position="391"/>
        <end position="409"/>
    </location>
</feature>
<evidence type="ECO:0000313" key="11">
    <source>
        <dbReference type="Proteomes" id="UP000019027"/>
    </source>
</evidence>